<gene>
    <name evidence="5" type="ORF">SAMN02745132_02223</name>
</gene>
<evidence type="ECO:0000256" key="2">
    <source>
        <dbReference type="ARBA" id="ARBA00022723"/>
    </source>
</evidence>
<dbReference type="Pfam" id="PF04828">
    <property type="entry name" value="GFA"/>
    <property type="match status" value="1"/>
</dbReference>
<dbReference type="Proteomes" id="UP000190162">
    <property type="component" value="Unassembled WGS sequence"/>
</dbReference>
<dbReference type="EMBL" id="FUXU01000024">
    <property type="protein sequence ID" value="SKA54843.1"/>
    <property type="molecule type" value="Genomic_DNA"/>
</dbReference>
<evidence type="ECO:0000256" key="1">
    <source>
        <dbReference type="ARBA" id="ARBA00005495"/>
    </source>
</evidence>
<dbReference type="InterPro" id="IPR052355">
    <property type="entry name" value="CENP-V-like"/>
</dbReference>
<keyword evidence="3" id="KW-0862">Zinc</keyword>
<evidence type="ECO:0000313" key="5">
    <source>
        <dbReference type="EMBL" id="SKA54843.1"/>
    </source>
</evidence>
<proteinExistence type="inferred from homology"/>
<evidence type="ECO:0000313" key="6">
    <source>
        <dbReference type="Proteomes" id="UP000190162"/>
    </source>
</evidence>
<dbReference type="PANTHER" id="PTHR28620">
    <property type="entry name" value="CENTROMERE PROTEIN V"/>
    <property type="match status" value="1"/>
</dbReference>
<dbReference type="OrthoDB" id="9805575at2"/>
<organism evidence="5 6">
    <name type="scientific">Enterovibrio nigricans DSM 22720</name>
    <dbReference type="NCBI Taxonomy" id="1121868"/>
    <lineage>
        <taxon>Bacteria</taxon>
        <taxon>Pseudomonadati</taxon>
        <taxon>Pseudomonadota</taxon>
        <taxon>Gammaproteobacteria</taxon>
        <taxon>Vibrionales</taxon>
        <taxon>Vibrionaceae</taxon>
        <taxon>Enterovibrio</taxon>
    </lineage>
</organism>
<dbReference type="InterPro" id="IPR006913">
    <property type="entry name" value="CENP-V/GFA"/>
</dbReference>
<feature type="domain" description="CENP-V/GFA" evidence="4">
    <location>
        <begin position="7"/>
        <end position="121"/>
    </location>
</feature>
<dbReference type="GO" id="GO:0016846">
    <property type="term" value="F:carbon-sulfur lyase activity"/>
    <property type="evidence" value="ECO:0007669"/>
    <property type="project" value="InterPro"/>
</dbReference>
<reference evidence="6" key="1">
    <citation type="submission" date="2017-02" db="EMBL/GenBank/DDBJ databases">
        <authorList>
            <person name="Varghese N."/>
            <person name="Submissions S."/>
        </authorList>
    </citation>
    <scope>NUCLEOTIDE SEQUENCE [LARGE SCALE GENOMIC DNA]</scope>
    <source>
        <strain evidence="6">DSM 22720</strain>
    </source>
</reference>
<dbReference type="PROSITE" id="PS51891">
    <property type="entry name" value="CENP_V_GFA"/>
    <property type="match status" value="1"/>
</dbReference>
<dbReference type="SUPFAM" id="SSF51316">
    <property type="entry name" value="Mss4-like"/>
    <property type="match status" value="1"/>
</dbReference>
<dbReference type="PANTHER" id="PTHR28620:SF1">
    <property type="entry name" value="CENP-V_GFA DOMAIN-CONTAINING PROTEIN"/>
    <property type="match status" value="1"/>
</dbReference>
<evidence type="ECO:0000259" key="4">
    <source>
        <dbReference type="PROSITE" id="PS51891"/>
    </source>
</evidence>
<comment type="similarity">
    <text evidence="1">Belongs to the Gfa family.</text>
</comment>
<name>A0A1T4UQA6_9GAMM</name>
<dbReference type="GO" id="GO:0046872">
    <property type="term" value="F:metal ion binding"/>
    <property type="evidence" value="ECO:0007669"/>
    <property type="project" value="UniProtKB-KW"/>
</dbReference>
<sequence>MEIKQRHKATCHCGSVELELKMPNGLVDANRCSCSMCKKRGTVMTSVAVENLMVTRGEEFLTLYQFNSLAGKHYFCKRCGIYTHHQRSSDPYFYGVNVACLEGIDPYKLSHVALTSEMQDA</sequence>
<dbReference type="RefSeq" id="WP_078752587.1">
    <property type="nucleotide sequence ID" value="NZ_FUXU01000024.1"/>
</dbReference>
<evidence type="ECO:0000256" key="3">
    <source>
        <dbReference type="ARBA" id="ARBA00022833"/>
    </source>
</evidence>
<dbReference type="Gene3D" id="2.170.150.70">
    <property type="match status" value="1"/>
</dbReference>
<keyword evidence="2" id="KW-0479">Metal-binding</keyword>
<keyword evidence="6" id="KW-1185">Reference proteome</keyword>
<protein>
    <submittedName>
        <fullName evidence="5">Uncharacterized conserved protein</fullName>
    </submittedName>
</protein>
<accession>A0A1T4UQA6</accession>
<dbReference type="InterPro" id="IPR011057">
    <property type="entry name" value="Mss4-like_sf"/>
</dbReference>
<dbReference type="AlphaFoldDB" id="A0A1T4UQA6"/>